<feature type="non-terminal residue" evidence="1">
    <location>
        <position position="1"/>
    </location>
</feature>
<accession>A0A146MCJ1</accession>
<organism evidence="1">
    <name type="scientific">Lygus hesperus</name>
    <name type="common">Western plant bug</name>
    <dbReference type="NCBI Taxonomy" id="30085"/>
    <lineage>
        <taxon>Eukaryota</taxon>
        <taxon>Metazoa</taxon>
        <taxon>Ecdysozoa</taxon>
        <taxon>Arthropoda</taxon>
        <taxon>Hexapoda</taxon>
        <taxon>Insecta</taxon>
        <taxon>Pterygota</taxon>
        <taxon>Neoptera</taxon>
        <taxon>Paraneoptera</taxon>
        <taxon>Hemiptera</taxon>
        <taxon>Heteroptera</taxon>
        <taxon>Panheteroptera</taxon>
        <taxon>Cimicomorpha</taxon>
        <taxon>Miridae</taxon>
        <taxon>Mirini</taxon>
        <taxon>Lygus</taxon>
    </lineage>
</organism>
<sequence>KKKKKKFDVHWVSRQPTLSRGISRNSEPCFRKTEPAFCEGLMPIPSLVIMAEVAGGTLNSSAANFTTAVKGVLSGTLNTLKGNFGSDVSVILKVTFASDAIVVTKNWADKRRNFPKLR</sequence>
<reference evidence="1" key="1">
    <citation type="journal article" date="2016" name="Gigascience">
        <title>De novo construction of an expanded transcriptome assembly for the western tarnished plant bug, Lygus hesperus.</title>
        <authorList>
            <person name="Tassone E.E."/>
            <person name="Geib S.M."/>
            <person name="Hall B."/>
            <person name="Fabrick J.A."/>
            <person name="Brent C.S."/>
            <person name="Hull J.J."/>
        </authorList>
    </citation>
    <scope>NUCLEOTIDE SEQUENCE</scope>
</reference>
<dbReference type="EMBL" id="GDHC01002359">
    <property type="protein sequence ID" value="JAQ16270.1"/>
    <property type="molecule type" value="Transcribed_RNA"/>
</dbReference>
<proteinExistence type="predicted"/>
<evidence type="ECO:0000313" key="1">
    <source>
        <dbReference type="EMBL" id="JAQ16270.1"/>
    </source>
</evidence>
<protein>
    <submittedName>
        <fullName evidence="1">Uncharacterized protein</fullName>
    </submittedName>
</protein>
<name>A0A146MCJ1_LYGHE</name>
<dbReference type="AlphaFoldDB" id="A0A146MCJ1"/>
<gene>
    <name evidence="1" type="ORF">g.87650</name>
</gene>